<feature type="transmembrane region" description="Helical" evidence="7">
    <location>
        <begin position="179"/>
        <end position="197"/>
    </location>
</feature>
<dbReference type="InterPro" id="IPR050833">
    <property type="entry name" value="Poly_Biosynth_Transport"/>
</dbReference>
<feature type="transmembrane region" description="Helical" evidence="7">
    <location>
        <begin position="52"/>
        <end position="75"/>
    </location>
</feature>
<keyword evidence="5 7" id="KW-1133">Transmembrane helix</keyword>
<reference evidence="8 9" key="1">
    <citation type="submission" date="2015-09" db="EMBL/GenBank/DDBJ databases">
        <authorList>
            <consortium name="Swine Surveillance"/>
        </authorList>
    </citation>
    <scope>NUCLEOTIDE SEQUENCE [LARGE SCALE GENOMIC DNA]</scope>
    <source>
        <strain evidence="8 9">CECT 7648</strain>
    </source>
</reference>
<feature type="transmembrane region" description="Helical" evidence="7">
    <location>
        <begin position="332"/>
        <end position="354"/>
    </location>
</feature>
<feature type="transmembrane region" description="Helical" evidence="7">
    <location>
        <begin position="424"/>
        <end position="449"/>
    </location>
</feature>
<dbReference type="Pfam" id="PF13440">
    <property type="entry name" value="Polysacc_synt_3"/>
    <property type="match status" value="1"/>
</dbReference>
<comment type="similarity">
    <text evidence="2">Belongs to the polysaccharide synthase family.</text>
</comment>
<evidence type="ECO:0000256" key="7">
    <source>
        <dbReference type="SAM" id="Phobius"/>
    </source>
</evidence>
<keyword evidence="9" id="KW-1185">Reference proteome</keyword>
<feature type="transmembrane region" description="Helical" evidence="7">
    <location>
        <begin position="366"/>
        <end position="385"/>
    </location>
</feature>
<keyword evidence="6 7" id="KW-0472">Membrane</keyword>
<dbReference type="PANTHER" id="PTHR30250:SF10">
    <property type="entry name" value="LIPOPOLYSACCHARIDE BIOSYNTHESIS PROTEIN WZXC"/>
    <property type="match status" value="1"/>
</dbReference>
<organism evidence="8 9">
    <name type="scientific">Tropicibacter naphthalenivorans</name>
    <dbReference type="NCBI Taxonomy" id="441103"/>
    <lineage>
        <taxon>Bacteria</taxon>
        <taxon>Pseudomonadati</taxon>
        <taxon>Pseudomonadota</taxon>
        <taxon>Alphaproteobacteria</taxon>
        <taxon>Rhodobacterales</taxon>
        <taxon>Roseobacteraceae</taxon>
        <taxon>Tropicibacter</taxon>
    </lineage>
</organism>
<dbReference type="PANTHER" id="PTHR30250">
    <property type="entry name" value="PST FAMILY PREDICTED COLANIC ACID TRANSPORTER"/>
    <property type="match status" value="1"/>
</dbReference>
<accession>A0A0P1GWU0</accession>
<evidence type="ECO:0000256" key="3">
    <source>
        <dbReference type="ARBA" id="ARBA00022475"/>
    </source>
</evidence>
<evidence type="ECO:0000256" key="2">
    <source>
        <dbReference type="ARBA" id="ARBA00007430"/>
    </source>
</evidence>
<protein>
    <submittedName>
        <fullName evidence="8">Teichuronic acid biosynthesis protein TuaB</fullName>
    </submittedName>
</protein>
<evidence type="ECO:0000256" key="5">
    <source>
        <dbReference type="ARBA" id="ARBA00022989"/>
    </source>
</evidence>
<dbReference type="GO" id="GO:0005886">
    <property type="term" value="C:plasma membrane"/>
    <property type="evidence" value="ECO:0007669"/>
    <property type="project" value="UniProtKB-SubCell"/>
</dbReference>
<evidence type="ECO:0000256" key="4">
    <source>
        <dbReference type="ARBA" id="ARBA00022692"/>
    </source>
</evidence>
<evidence type="ECO:0000313" key="9">
    <source>
        <dbReference type="Proteomes" id="UP000054935"/>
    </source>
</evidence>
<sequence length="455" mass="49245">MSALARFQGSGLGARVLRSSVLTVGGFGFGQVVRLASNLILTRLLFPEAFGLMALVQVFLMGLGQFSDVGVTPAILQSKRGDDRDFLNTAYTIQVLRGAGLWLVACALAWPMAWLYDQPELLWMLPVSALTLLITGFRPTRMVTANRHLMLGRVTLLDMGTQAIGVLIAIALAWWTGSVWALVISGVLGALAEVWLNDRYLPGERNRFRWEKAAATELIGFGKWVFLATVCGFFFTQADKILIGKFAPLDLFGVYNIGFFWASFPMMLGSMVTQKILIPIYRETPPTQSPENFAKLRKMRFAVTALLMGFVGAFALLGVWLVGALYDDRYAMAGAVAVVLACAQMPMLIVMTYDQAALAAGDSRRFFVLALVRAVLMFACIYIGWMSGGLMGALIGQGAAFALAYPVVVWLARRMGAWDPLHDAVFALIGAGLAAIALWMNSLAIVALAGAGGGL</sequence>
<keyword evidence="3" id="KW-1003">Cell membrane</keyword>
<feature type="transmembrane region" description="Helical" evidence="7">
    <location>
        <begin position="391"/>
        <end position="412"/>
    </location>
</feature>
<evidence type="ECO:0000313" key="8">
    <source>
        <dbReference type="EMBL" id="CUH79427.1"/>
    </source>
</evidence>
<dbReference type="Proteomes" id="UP000054935">
    <property type="component" value="Unassembled WGS sequence"/>
</dbReference>
<feature type="transmembrane region" description="Helical" evidence="7">
    <location>
        <begin position="95"/>
        <end position="115"/>
    </location>
</feature>
<proteinExistence type="inferred from homology"/>
<feature type="transmembrane region" description="Helical" evidence="7">
    <location>
        <begin position="218"/>
        <end position="238"/>
    </location>
</feature>
<evidence type="ECO:0000256" key="6">
    <source>
        <dbReference type="ARBA" id="ARBA00023136"/>
    </source>
</evidence>
<feature type="transmembrane region" description="Helical" evidence="7">
    <location>
        <begin position="150"/>
        <end position="173"/>
    </location>
</feature>
<keyword evidence="4 7" id="KW-0812">Transmembrane</keyword>
<name>A0A0P1GWU0_9RHOB</name>
<comment type="subcellular location">
    <subcellularLocation>
        <location evidence="1">Cell membrane</location>
        <topology evidence="1">Multi-pass membrane protein</topology>
    </subcellularLocation>
</comment>
<feature type="transmembrane region" description="Helical" evidence="7">
    <location>
        <begin position="301"/>
        <end position="326"/>
    </location>
</feature>
<gene>
    <name evidence="8" type="primary">tuaB</name>
    <name evidence="8" type="ORF">TRN7648_02465</name>
</gene>
<dbReference type="OrthoDB" id="7605542at2"/>
<dbReference type="AlphaFoldDB" id="A0A0P1GWU0"/>
<evidence type="ECO:0000256" key="1">
    <source>
        <dbReference type="ARBA" id="ARBA00004651"/>
    </source>
</evidence>
<feature type="transmembrane region" description="Helical" evidence="7">
    <location>
        <begin position="21"/>
        <end position="46"/>
    </location>
</feature>
<feature type="transmembrane region" description="Helical" evidence="7">
    <location>
        <begin position="258"/>
        <end position="281"/>
    </location>
</feature>
<feature type="transmembrane region" description="Helical" evidence="7">
    <location>
        <begin position="121"/>
        <end position="138"/>
    </location>
</feature>
<dbReference type="EMBL" id="CYSE01000004">
    <property type="protein sequence ID" value="CUH79427.1"/>
    <property type="molecule type" value="Genomic_DNA"/>
</dbReference>
<dbReference type="STRING" id="441103.TRN7648_02465"/>
<dbReference type="RefSeq" id="WP_058247965.1">
    <property type="nucleotide sequence ID" value="NZ_CYSE01000004.1"/>
</dbReference>